<keyword evidence="2 4" id="KW-0863">Zinc-finger</keyword>
<dbReference type="Proteomes" id="UP001642540">
    <property type="component" value="Unassembled WGS sequence"/>
</dbReference>
<protein>
    <recommendedName>
        <fullName evidence="5">TAZ-type domain-containing protein</fullName>
    </recommendedName>
</protein>
<feature type="zinc finger region" description="TAZ-type" evidence="4">
    <location>
        <begin position="26"/>
        <end position="118"/>
    </location>
</feature>
<reference evidence="6 7" key="1">
    <citation type="submission" date="2024-08" db="EMBL/GenBank/DDBJ databases">
        <authorList>
            <person name="Cucini C."/>
            <person name="Frati F."/>
        </authorList>
    </citation>
    <scope>NUCLEOTIDE SEQUENCE [LARGE SCALE GENOMIC DNA]</scope>
</reference>
<proteinExistence type="predicted"/>
<evidence type="ECO:0000256" key="2">
    <source>
        <dbReference type="ARBA" id="ARBA00022771"/>
    </source>
</evidence>
<keyword evidence="1 4" id="KW-0479">Metal-binding</keyword>
<dbReference type="InterPro" id="IPR000197">
    <property type="entry name" value="Znf_TAZ"/>
</dbReference>
<dbReference type="InterPro" id="IPR035898">
    <property type="entry name" value="TAZ_dom_sf"/>
</dbReference>
<name>A0ABP1R3F2_9HEXA</name>
<dbReference type="PROSITE" id="PS50134">
    <property type="entry name" value="ZF_TAZ"/>
    <property type="match status" value="1"/>
</dbReference>
<evidence type="ECO:0000256" key="3">
    <source>
        <dbReference type="ARBA" id="ARBA00022833"/>
    </source>
</evidence>
<evidence type="ECO:0000313" key="6">
    <source>
        <dbReference type="EMBL" id="CAL8115306.1"/>
    </source>
</evidence>
<comment type="caution">
    <text evidence="6">The sequence shown here is derived from an EMBL/GenBank/DDBJ whole genome shotgun (WGS) entry which is preliminary data.</text>
</comment>
<feature type="domain" description="TAZ-type" evidence="5">
    <location>
        <begin position="26"/>
        <end position="118"/>
    </location>
</feature>
<evidence type="ECO:0000313" key="7">
    <source>
        <dbReference type="Proteomes" id="UP001642540"/>
    </source>
</evidence>
<accession>A0ABP1R3F2</accession>
<dbReference type="EMBL" id="CAXLJM020000051">
    <property type="protein sequence ID" value="CAL8115306.1"/>
    <property type="molecule type" value="Genomic_DNA"/>
</dbReference>
<organism evidence="6 7">
    <name type="scientific">Orchesella dallaii</name>
    <dbReference type="NCBI Taxonomy" id="48710"/>
    <lineage>
        <taxon>Eukaryota</taxon>
        <taxon>Metazoa</taxon>
        <taxon>Ecdysozoa</taxon>
        <taxon>Arthropoda</taxon>
        <taxon>Hexapoda</taxon>
        <taxon>Collembola</taxon>
        <taxon>Entomobryomorpha</taxon>
        <taxon>Entomobryoidea</taxon>
        <taxon>Orchesellidae</taxon>
        <taxon>Orchesellinae</taxon>
        <taxon>Orchesella</taxon>
    </lineage>
</organism>
<gene>
    <name evidence="6" type="ORF">ODALV1_LOCUS16795</name>
</gene>
<evidence type="ECO:0000256" key="4">
    <source>
        <dbReference type="PROSITE-ProRule" id="PRU00203"/>
    </source>
</evidence>
<keyword evidence="3 4" id="KW-0862">Zinc</keyword>
<dbReference type="Gene3D" id="1.20.1020.10">
    <property type="entry name" value="TAZ domain"/>
    <property type="match status" value="1"/>
</dbReference>
<dbReference type="SUPFAM" id="SSF57933">
    <property type="entry name" value="TAZ domain"/>
    <property type="match status" value="1"/>
</dbReference>
<keyword evidence="7" id="KW-1185">Reference proteome</keyword>
<evidence type="ECO:0000259" key="5">
    <source>
        <dbReference type="PROSITE" id="PS50134"/>
    </source>
</evidence>
<dbReference type="Pfam" id="PF02135">
    <property type="entry name" value="zf-TAZ"/>
    <property type="match status" value="1"/>
</dbReference>
<evidence type="ECO:0000256" key="1">
    <source>
        <dbReference type="ARBA" id="ARBA00022723"/>
    </source>
</evidence>
<sequence>MLPDDSPSNISFNADVGATAFPISSNGTADDLTQDDGDKILRNFFYLHRVKKWEKKRVDAEQKNLPPPAPLENKFWTKHVIMCKNANCNKKHCQSSKKLYEHWMLCDADECNTCCAPVASRILKDFLNYLRRNQMQDTFNELVSYAQARQHISPLKNVKGIISKLWDK</sequence>